<dbReference type="Proteomes" id="UP001607303">
    <property type="component" value="Unassembled WGS sequence"/>
</dbReference>
<proteinExistence type="predicted"/>
<reference evidence="2 3" key="1">
    <citation type="journal article" date="2024" name="Ann. Entomol. Soc. Am.">
        <title>Genomic analyses of the southern and eastern yellowjacket wasps (Hymenoptera: Vespidae) reveal evolutionary signatures of social life.</title>
        <authorList>
            <person name="Catto M.A."/>
            <person name="Caine P.B."/>
            <person name="Orr S.E."/>
            <person name="Hunt B.G."/>
            <person name="Goodisman M.A.D."/>
        </authorList>
    </citation>
    <scope>NUCLEOTIDE SEQUENCE [LARGE SCALE GENOMIC DNA]</scope>
    <source>
        <strain evidence="2">232</strain>
        <tissue evidence="2">Head and thorax</tissue>
    </source>
</reference>
<name>A0ABD2BUS1_VESMC</name>
<evidence type="ECO:0000313" key="3">
    <source>
        <dbReference type="Proteomes" id="UP001607303"/>
    </source>
</evidence>
<comment type="caution">
    <text evidence="2">The sequence shown here is derived from an EMBL/GenBank/DDBJ whole genome shotgun (WGS) entry which is preliminary data.</text>
</comment>
<evidence type="ECO:0000313" key="2">
    <source>
        <dbReference type="EMBL" id="KAL2736519.1"/>
    </source>
</evidence>
<dbReference type="EMBL" id="JAYRBN010000066">
    <property type="protein sequence ID" value="KAL2736519.1"/>
    <property type="molecule type" value="Genomic_DNA"/>
</dbReference>
<accession>A0ABD2BUS1</accession>
<keyword evidence="3" id="KW-1185">Reference proteome</keyword>
<dbReference type="AlphaFoldDB" id="A0ABD2BUS1"/>
<protein>
    <submittedName>
        <fullName evidence="2">Histone-lysine N-methyltransferase 1</fullName>
    </submittedName>
</protein>
<sequence length="946" mass="108624">MKKIPIISPSSAQLKKDDYTFFVLRKKESTLECTNKYKDIFCVVRDSYANLIHKDIENGCNLNENGDTHKNKSILPVKETSELFLDTCKKTKDNDKLSYLWHDSELPVHGDTHKDKSISSVKETSELFLDTCKKPKDNDKLSYLWHDSELSICDVTKYNPTNDKKDNYENNNNSVFKVTFNFELFKIYLMRFFAINTSNNILYVDNDDKVRLVQNETEFLELWQFAKLCSKQSKGVLLLVDFINNQDDDINKNKHEVDESSGDDQENSFASNSISSESFKSKESMSEVKQQNKRQHLNRIFNLVEETNDNKLNDKDGAISLFPNLTTSAYSKILTKSFDNMKLENTTPSNITSQDVLNNAPPTWFVQYMEQLKKDIITEVSNQIMFNVMENLNKCSMRSPICTESKDANKSENQSHRLKSKCNHQRNNLLTDQRRQYKRKKRDMLVDKIYSEHVDKPLVNIIKSRKKQVKKFEEKLEYNSEPNEDKEEENVHNETYNASELMSNINSAHKQNDIGEKQIEDKRNSMSPNFLPLESSKEDLYNEPNIFNGTKENGGQRMNCSITEYQMLDKKYLESTTCCCGSDIENISIRSDLSSNTEICDDYNEFELISMPIKYKTNTNCHKQKSPSKTENIKSIAHKEHDDEIATDLLTFDLLPEISPASSVICIAENHFTANSNNSTSMNKKDLNNVSTYKLGEKEDSKNEDNINEKIHDTHLSNTFKKCTNNNSTNLTDNICSLFIKKTSKSIDENTNLLHLESKHNNTNAMKIDVNSSHTSYLTTEPVNPIFSDFPIAQHNCQAQTDLNDLTQSFHSHTTSITDNGVYGISETNTSNSHDYSKHSFSDCNKSAAAKKNKIREQIKKDLSNKYLENNPKKEENKNVGHIVEETTTDSMPGTAEPIHILPETLVTGAFHFASIAYGTAREAIVRIRSNSKDDRLSYMKKTPRH</sequence>
<feature type="compositionally biased region" description="Low complexity" evidence="1">
    <location>
        <begin position="267"/>
        <end position="278"/>
    </location>
</feature>
<evidence type="ECO:0000256" key="1">
    <source>
        <dbReference type="SAM" id="MobiDB-lite"/>
    </source>
</evidence>
<gene>
    <name evidence="2" type="ORF">V1477_013028</name>
</gene>
<feature type="region of interest" description="Disordered" evidence="1">
    <location>
        <begin position="250"/>
        <end position="293"/>
    </location>
</feature>
<organism evidence="2 3">
    <name type="scientific">Vespula maculifrons</name>
    <name type="common">Eastern yellow jacket</name>
    <name type="synonym">Wasp</name>
    <dbReference type="NCBI Taxonomy" id="7453"/>
    <lineage>
        <taxon>Eukaryota</taxon>
        <taxon>Metazoa</taxon>
        <taxon>Ecdysozoa</taxon>
        <taxon>Arthropoda</taxon>
        <taxon>Hexapoda</taxon>
        <taxon>Insecta</taxon>
        <taxon>Pterygota</taxon>
        <taxon>Neoptera</taxon>
        <taxon>Endopterygota</taxon>
        <taxon>Hymenoptera</taxon>
        <taxon>Apocrita</taxon>
        <taxon>Aculeata</taxon>
        <taxon>Vespoidea</taxon>
        <taxon>Vespidae</taxon>
        <taxon>Vespinae</taxon>
        <taxon>Vespula</taxon>
    </lineage>
</organism>